<evidence type="ECO:0000313" key="3">
    <source>
        <dbReference type="EMBL" id="KAA9008773.1"/>
    </source>
</evidence>
<keyword evidence="1" id="KW-1133">Transmembrane helix</keyword>
<dbReference type="Pfam" id="PF03779">
    <property type="entry name" value="SPW"/>
    <property type="match status" value="1"/>
</dbReference>
<dbReference type="Proteomes" id="UP000326554">
    <property type="component" value="Unassembled WGS sequence"/>
</dbReference>
<dbReference type="AlphaFoldDB" id="A0A5J5GM91"/>
<name>A0A5J5GM91_9RHOB</name>
<dbReference type="InterPro" id="IPR005530">
    <property type="entry name" value="SPW"/>
</dbReference>
<proteinExistence type="predicted"/>
<evidence type="ECO:0000259" key="2">
    <source>
        <dbReference type="Pfam" id="PF03779"/>
    </source>
</evidence>
<feature type="transmembrane region" description="Helical" evidence="1">
    <location>
        <begin position="39"/>
        <end position="59"/>
    </location>
</feature>
<protein>
    <recommendedName>
        <fullName evidence="2">SPW repeat-containing integral membrane domain-containing protein</fullName>
    </recommendedName>
</protein>
<evidence type="ECO:0000256" key="1">
    <source>
        <dbReference type="SAM" id="Phobius"/>
    </source>
</evidence>
<dbReference type="RefSeq" id="WP_150444306.1">
    <property type="nucleotide sequence ID" value="NZ_VYQE01000002.1"/>
</dbReference>
<keyword evidence="4" id="KW-1185">Reference proteome</keyword>
<evidence type="ECO:0000313" key="4">
    <source>
        <dbReference type="Proteomes" id="UP000326554"/>
    </source>
</evidence>
<accession>A0A5J5GM91</accession>
<gene>
    <name evidence="3" type="ORF">F3S47_05765</name>
</gene>
<keyword evidence="1" id="KW-0472">Membrane</keyword>
<feature type="transmembrane region" description="Helical" evidence="1">
    <location>
        <begin position="9"/>
        <end position="27"/>
    </location>
</feature>
<comment type="caution">
    <text evidence="3">The sequence shown here is derived from an EMBL/GenBank/DDBJ whole genome shotgun (WGS) entry which is preliminary data.</text>
</comment>
<dbReference type="EMBL" id="VYQE01000002">
    <property type="protein sequence ID" value="KAA9008773.1"/>
    <property type="molecule type" value="Genomic_DNA"/>
</dbReference>
<keyword evidence="1" id="KW-0812">Transmembrane</keyword>
<sequence>MNRLNWQDWLIGVVGLWLIASPFMLPYGPAEVESNASAATWGFLAAGLLTIGVMALGLFEQREWQLWLGIALALCVIALPWVFGFTDAAALVWSAMASGVLIGLAAVGELVWPSDDYRTPHH</sequence>
<feature type="transmembrane region" description="Helical" evidence="1">
    <location>
        <begin position="90"/>
        <end position="112"/>
    </location>
</feature>
<feature type="domain" description="SPW repeat-containing integral membrane" evidence="2">
    <location>
        <begin position="6"/>
        <end position="106"/>
    </location>
</feature>
<reference evidence="3 4" key="1">
    <citation type="submission" date="2019-09" db="EMBL/GenBank/DDBJ databases">
        <authorList>
            <person name="Park J.-S."/>
            <person name="Choi H.-J."/>
        </authorList>
    </citation>
    <scope>NUCLEOTIDE SEQUENCE [LARGE SCALE GENOMIC DNA]</scope>
    <source>
        <strain evidence="3 4">176SS1-4</strain>
    </source>
</reference>
<organism evidence="3 4">
    <name type="scientific">Histidinibacterium aquaticum</name>
    <dbReference type="NCBI Taxonomy" id="2613962"/>
    <lineage>
        <taxon>Bacteria</taxon>
        <taxon>Pseudomonadati</taxon>
        <taxon>Pseudomonadota</taxon>
        <taxon>Alphaproteobacteria</taxon>
        <taxon>Rhodobacterales</taxon>
        <taxon>Paracoccaceae</taxon>
        <taxon>Histidinibacterium</taxon>
    </lineage>
</organism>
<feature type="transmembrane region" description="Helical" evidence="1">
    <location>
        <begin position="66"/>
        <end position="84"/>
    </location>
</feature>